<dbReference type="AlphaFoldDB" id="A0A1D1YIX9"/>
<dbReference type="InterPro" id="IPR007527">
    <property type="entry name" value="Znf_SWIM"/>
</dbReference>
<evidence type="ECO:0000313" key="5">
    <source>
        <dbReference type="EMBL" id="JAT54580.1"/>
    </source>
</evidence>
<sequence length="332" mass="36558">YFLYSFRQTSFCRPSISFHSNFLSVEAWRSHHPRHATQATPLPLHSRFCSSLPHHPTQGILLPRRLPLYKAHTITTHTRTRPINPTPPMEESVGSNSPPPSPPPRRRRRPPSAPRLTDPAQQLSDRISRALQHRLLLLHRSGPDFFVLGATGNVYRVTLSPAPSCTCPDRAAPPCKHTLFVLLRVLGLPLGDAPALRRGALRPPQLRRLLESPTSPEALAGSRARERFHQLFSSDPPAAGGEDEERAPGGTCPVCLEEMEEAGALATCGSCGNSLHEGCFLRWKRSRGRRAASCVMCRARWRDRKDGERYVNLAPYASEDEAAAGAGGSCAA</sequence>
<evidence type="ECO:0000259" key="3">
    <source>
        <dbReference type="PROSITE" id="PS50089"/>
    </source>
</evidence>
<gene>
    <name evidence="5" type="primary">Map3k1_3</name>
    <name evidence="5" type="ORF">g.22546</name>
</gene>
<keyword evidence="1" id="KW-0863">Zinc-finger</keyword>
<dbReference type="SUPFAM" id="SSF57850">
    <property type="entry name" value="RING/U-box"/>
    <property type="match status" value="1"/>
</dbReference>
<keyword evidence="1" id="KW-0862">Zinc</keyword>
<feature type="non-terminal residue" evidence="5">
    <location>
        <position position="1"/>
    </location>
</feature>
<evidence type="ECO:0000259" key="4">
    <source>
        <dbReference type="PROSITE" id="PS50966"/>
    </source>
</evidence>
<keyword evidence="5" id="KW-0808">Transferase</keyword>
<proteinExistence type="predicted"/>
<dbReference type="InterPro" id="IPR013083">
    <property type="entry name" value="Znf_RING/FYVE/PHD"/>
</dbReference>
<dbReference type="PROSITE" id="PS50966">
    <property type="entry name" value="ZF_SWIM"/>
    <property type="match status" value="1"/>
</dbReference>
<feature type="region of interest" description="Disordered" evidence="2">
    <location>
        <begin position="74"/>
        <end position="123"/>
    </location>
</feature>
<dbReference type="GO" id="GO:0016301">
    <property type="term" value="F:kinase activity"/>
    <property type="evidence" value="ECO:0007669"/>
    <property type="project" value="UniProtKB-KW"/>
</dbReference>
<feature type="domain" description="SWIM-type" evidence="4">
    <location>
        <begin position="155"/>
        <end position="186"/>
    </location>
</feature>
<dbReference type="InterPro" id="IPR039903">
    <property type="entry name" value="Zswim2"/>
</dbReference>
<dbReference type="EMBL" id="GDJX01013356">
    <property type="protein sequence ID" value="JAT54580.1"/>
    <property type="molecule type" value="Transcribed_RNA"/>
</dbReference>
<protein>
    <submittedName>
        <fullName evidence="5">Mitogen-activated protein kinase kinase kinase 1</fullName>
    </submittedName>
</protein>
<reference evidence="5" key="1">
    <citation type="submission" date="2015-07" db="EMBL/GenBank/DDBJ databases">
        <title>Transcriptome Assembly of Anthurium amnicola.</title>
        <authorList>
            <person name="Suzuki J."/>
        </authorList>
    </citation>
    <scope>NUCLEOTIDE SEQUENCE</scope>
</reference>
<feature type="domain" description="RING-type" evidence="3">
    <location>
        <begin position="252"/>
        <end position="298"/>
    </location>
</feature>
<keyword evidence="5" id="KW-0418">Kinase</keyword>
<feature type="compositionally biased region" description="Low complexity" evidence="2">
    <location>
        <begin position="74"/>
        <end position="83"/>
    </location>
</feature>
<dbReference type="PROSITE" id="PS50089">
    <property type="entry name" value="ZF_RING_2"/>
    <property type="match status" value="1"/>
</dbReference>
<name>A0A1D1YIX9_9ARAE</name>
<accession>A0A1D1YIX9</accession>
<keyword evidence="1" id="KW-0479">Metal-binding</keyword>
<dbReference type="PANTHER" id="PTHR21540:SF0">
    <property type="entry name" value="PHD FAMILY PROTEIN"/>
    <property type="match status" value="1"/>
</dbReference>
<dbReference type="PANTHER" id="PTHR21540">
    <property type="entry name" value="RING FINGER AND SWIM DOMAIN-CONTAINING PROTEIN 2"/>
    <property type="match status" value="1"/>
</dbReference>
<dbReference type="InterPro" id="IPR001841">
    <property type="entry name" value="Znf_RING"/>
</dbReference>
<dbReference type="GO" id="GO:0061630">
    <property type="term" value="F:ubiquitin protein ligase activity"/>
    <property type="evidence" value="ECO:0007669"/>
    <property type="project" value="InterPro"/>
</dbReference>
<organism evidence="5">
    <name type="scientific">Anthurium amnicola</name>
    <dbReference type="NCBI Taxonomy" id="1678845"/>
    <lineage>
        <taxon>Eukaryota</taxon>
        <taxon>Viridiplantae</taxon>
        <taxon>Streptophyta</taxon>
        <taxon>Embryophyta</taxon>
        <taxon>Tracheophyta</taxon>
        <taxon>Spermatophyta</taxon>
        <taxon>Magnoliopsida</taxon>
        <taxon>Liliopsida</taxon>
        <taxon>Araceae</taxon>
        <taxon>Pothoideae</taxon>
        <taxon>Potheae</taxon>
        <taxon>Anthurium</taxon>
    </lineage>
</organism>
<evidence type="ECO:0000256" key="2">
    <source>
        <dbReference type="SAM" id="MobiDB-lite"/>
    </source>
</evidence>
<evidence type="ECO:0000256" key="1">
    <source>
        <dbReference type="PROSITE-ProRule" id="PRU00175"/>
    </source>
</evidence>
<dbReference type="Pfam" id="PF04434">
    <property type="entry name" value="SWIM"/>
    <property type="match status" value="1"/>
</dbReference>
<dbReference type="Pfam" id="PF13639">
    <property type="entry name" value="zf-RING_2"/>
    <property type="match status" value="1"/>
</dbReference>
<dbReference type="Gene3D" id="3.30.40.10">
    <property type="entry name" value="Zinc/RING finger domain, C3HC4 (zinc finger)"/>
    <property type="match status" value="1"/>
</dbReference>
<dbReference type="GO" id="GO:0008270">
    <property type="term" value="F:zinc ion binding"/>
    <property type="evidence" value="ECO:0007669"/>
    <property type="project" value="UniProtKB-KW"/>
</dbReference>